<comment type="caution">
    <text evidence="1">The sequence shown here is derived from an EMBL/GenBank/DDBJ whole genome shotgun (WGS) entry which is preliminary data.</text>
</comment>
<name>A0A8J4DZR0_9ACTN</name>
<dbReference type="Proteomes" id="UP000612585">
    <property type="component" value="Unassembled WGS sequence"/>
</dbReference>
<keyword evidence="2" id="KW-1185">Reference proteome</keyword>
<dbReference type="RefSeq" id="WP_203993231.1">
    <property type="nucleotide sequence ID" value="NZ_BOPG01000022.1"/>
</dbReference>
<protein>
    <submittedName>
        <fullName evidence="1">Uncharacterized protein</fullName>
    </submittedName>
</protein>
<organism evidence="1 2">
    <name type="scientific">Virgisporangium aurantiacum</name>
    <dbReference type="NCBI Taxonomy" id="175570"/>
    <lineage>
        <taxon>Bacteria</taxon>
        <taxon>Bacillati</taxon>
        <taxon>Actinomycetota</taxon>
        <taxon>Actinomycetes</taxon>
        <taxon>Micromonosporales</taxon>
        <taxon>Micromonosporaceae</taxon>
        <taxon>Virgisporangium</taxon>
    </lineage>
</organism>
<reference evidence="1" key="1">
    <citation type="submission" date="2021-01" db="EMBL/GenBank/DDBJ databases">
        <title>Whole genome shotgun sequence of Virgisporangium aurantiacum NBRC 16421.</title>
        <authorList>
            <person name="Komaki H."/>
            <person name="Tamura T."/>
        </authorList>
    </citation>
    <scope>NUCLEOTIDE SEQUENCE</scope>
    <source>
        <strain evidence="1">NBRC 16421</strain>
    </source>
</reference>
<gene>
    <name evidence="1" type="ORF">Vau01_033590</name>
</gene>
<dbReference type="AlphaFoldDB" id="A0A8J4DZR0"/>
<dbReference type="EMBL" id="BOPG01000022">
    <property type="protein sequence ID" value="GIJ55843.1"/>
    <property type="molecule type" value="Genomic_DNA"/>
</dbReference>
<accession>A0A8J4DZR0</accession>
<evidence type="ECO:0000313" key="2">
    <source>
        <dbReference type="Proteomes" id="UP000612585"/>
    </source>
</evidence>
<evidence type="ECO:0000313" key="1">
    <source>
        <dbReference type="EMBL" id="GIJ55843.1"/>
    </source>
</evidence>
<sequence>MMRRLIWLLPLALLVVALFTVEEKQGKVAGCHPPPNEGKLLDRYEDDRAIQVRPAGARGRDPIRTEACVELNREDTSAASVLRRWFGKRPYSEAELRGLYDGHGWEPVPVAYPTGDKLVHLWYCRVIETVVSYLSVLQLYNTGDDTPYEVNVSITAWAGERSCPPPART</sequence>
<proteinExistence type="predicted"/>